<protein>
    <submittedName>
        <fullName evidence="2">Uncharacterized protein</fullName>
    </submittedName>
</protein>
<proteinExistence type="predicted"/>
<reference evidence="2 3" key="1">
    <citation type="submission" date="2019-10" db="EMBL/GenBank/DDBJ databases">
        <title>Assembly and Annotation for the nematode Trichostrongylus colubriformis.</title>
        <authorList>
            <person name="Martin J."/>
        </authorList>
    </citation>
    <scope>NUCLEOTIDE SEQUENCE [LARGE SCALE GENOMIC DNA]</scope>
    <source>
        <strain evidence="2">G859</strain>
        <tissue evidence="2">Whole worm</tissue>
    </source>
</reference>
<evidence type="ECO:0000313" key="2">
    <source>
        <dbReference type="EMBL" id="KAK5982685.1"/>
    </source>
</evidence>
<feature type="compositionally biased region" description="Low complexity" evidence="1">
    <location>
        <begin position="7"/>
        <end position="20"/>
    </location>
</feature>
<dbReference type="AlphaFoldDB" id="A0AAN8FXG1"/>
<dbReference type="Proteomes" id="UP001331761">
    <property type="component" value="Unassembled WGS sequence"/>
</dbReference>
<feature type="region of interest" description="Disordered" evidence="1">
    <location>
        <begin position="1"/>
        <end position="31"/>
    </location>
</feature>
<accession>A0AAN8FXG1</accession>
<evidence type="ECO:0000256" key="1">
    <source>
        <dbReference type="SAM" id="MobiDB-lite"/>
    </source>
</evidence>
<dbReference type="EMBL" id="WIXE01004842">
    <property type="protein sequence ID" value="KAK5982685.1"/>
    <property type="molecule type" value="Genomic_DNA"/>
</dbReference>
<gene>
    <name evidence="2" type="ORF">GCK32_021142</name>
</gene>
<evidence type="ECO:0000313" key="3">
    <source>
        <dbReference type="Proteomes" id="UP001331761"/>
    </source>
</evidence>
<sequence>MIGERSQMQQAQFAHQAQMMETTPAQRMAQRVPYPSSIEIPTAESYISEFPHDYQQRAFFILNETRSCFPRDPYISSTATSSLLIQLTELAY</sequence>
<keyword evidence="3" id="KW-1185">Reference proteome</keyword>
<name>A0AAN8FXG1_TRICO</name>
<organism evidence="2 3">
    <name type="scientific">Trichostrongylus colubriformis</name>
    <name type="common">Black scour worm</name>
    <dbReference type="NCBI Taxonomy" id="6319"/>
    <lineage>
        <taxon>Eukaryota</taxon>
        <taxon>Metazoa</taxon>
        <taxon>Ecdysozoa</taxon>
        <taxon>Nematoda</taxon>
        <taxon>Chromadorea</taxon>
        <taxon>Rhabditida</taxon>
        <taxon>Rhabditina</taxon>
        <taxon>Rhabditomorpha</taxon>
        <taxon>Strongyloidea</taxon>
        <taxon>Trichostrongylidae</taxon>
        <taxon>Trichostrongylus</taxon>
    </lineage>
</organism>
<comment type="caution">
    <text evidence="2">The sequence shown here is derived from an EMBL/GenBank/DDBJ whole genome shotgun (WGS) entry which is preliminary data.</text>
</comment>